<name>A0A926I6M5_9FIRM</name>
<organism evidence="4 5">
    <name type="scientific">Zongyangia hominis</name>
    <dbReference type="NCBI Taxonomy" id="2763677"/>
    <lineage>
        <taxon>Bacteria</taxon>
        <taxon>Bacillati</taxon>
        <taxon>Bacillota</taxon>
        <taxon>Clostridia</taxon>
        <taxon>Eubacteriales</taxon>
        <taxon>Oscillospiraceae</taxon>
        <taxon>Zongyangia</taxon>
    </lineage>
</organism>
<dbReference type="SUPFAM" id="SSF57802">
    <property type="entry name" value="Rubredoxin-like"/>
    <property type="match status" value="1"/>
</dbReference>
<dbReference type="GO" id="GO:0042602">
    <property type="term" value="F:riboflavin reductase (NADPH) activity"/>
    <property type="evidence" value="ECO:0007669"/>
    <property type="project" value="TreeGrafter"/>
</dbReference>
<dbReference type="GO" id="GO:0005506">
    <property type="term" value="F:iron ion binding"/>
    <property type="evidence" value="ECO:0007669"/>
    <property type="project" value="InterPro"/>
</dbReference>
<gene>
    <name evidence="4" type="ORF">H8709_05140</name>
</gene>
<keyword evidence="5" id="KW-1185">Reference proteome</keyword>
<dbReference type="PANTHER" id="PTHR30466">
    <property type="entry name" value="FLAVIN REDUCTASE"/>
    <property type="match status" value="1"/>
</dbReference>
<evidence type="ECO:0000313" key="4">
    <source>
        <dbReference type="EMBL" id="MBC8570209.1"/>
    </source>
</evidence>
<dbReference type="EMBL" id="JACRTC010000002">
    <property type="protein sequence ID" value="MBC8570209.1"/>
    <property type="molecule type" value="Genomic_DNA"/>
</dbReference>
<dbReference type="Proteomes" id="UP000660861">
    <property type="component" value="Unassembled WGS sequence"/>
</dbReference>
<sequence>MDSMALQKIGCGLYLISTTLDGQDCGCVANTLMQVTASPVKLAITLNKENCTEQMMEKSGVFAAVALSEEADMDLIGEFGFKKSCEVNKFRKFPHRRDEAQVPYVTAMASARMSCKIVDRLDLGTHVMFIGELTEAEVLSPEAPMTYGYYHEVKKGTTPKNAPSYREESGKGYQCSICGYHLESDIIPEGFVCPICGMGPDKLVKL</sequence>
<dbReference type="PANTHER" id="PTHR30466:SF1">
    <property type="entry name" value="FMN REDUCTASE (NADH) RUTF"/>
    <property type="match status" value="1"/>
</dbReference>
<dbReference type="Gene3D" id="2.30.110.10">
    <property type="entry name" value="Electron Transport, Fmn-binding Protein, Chain A"/>
    <property type="match status" value="1"/>
</dbReference>
<protein>
    <submittedName>
        <fullName evidence="4">Flavin reductase</fullName>
    </submittedName>
</protein>
<reference evidence="4" key="1">
    <citation type="submission" date="2020-08" db="EMBL/GenBank/DDBJ databases">
        <title>Genome public.</title>
        <authorList>
            <person name="Liu C."/>
            <person name="Sun Q."/>
        </authorList>
    </citation>
    <scope>NUCLEOTIDE SEQUENCE</scope>
    <source>
        <strain evidence="4">NSJ-54</strain>
    </source>
</reference>
<dbReference type="InterPro" id="IPR012349">
    <property type="entry name" value="Split_barrel_FMN-bd"/>
</dbReference>
<proteinExistence type="predicted"/>
<evidence type="ECO:0000256" key="1">
    <source>
        <dbReference type="ARBA" id="ARBA00001965"/>
    </source>
</evidence>
<evidence type="ECO:0000313" key="5">
    <source>
        <dbReference type="Proteomes" id="UP000660861"/>
    </source>
</evidence>
<accession>A0A926I6M5</accession>
<dbReference type="SUPFAM" id="SSF50475">
    <property type="entry name" value="FMN-binding split barrel"/>
    <property type="match status" value="1"/>
</dbReference>
<dbReference type="Gene3D" id="2.20.28.10">
    <property type="match status" value="1"/>
</dbReference>
<comment type="caution">
    <text evidence="4">The sequence shown here is derived from an EMBL/GenBank/DDBJ whole genome shotgun (WGS) entry which is preliminary data.</text>
</comment>
<dbReference type="RefSeq" id="WP_262397296.1">
    <property type="nucleotide sequence ID" value="NZ_JACRTC010000002.1"/>
</dbReference>
<dbReference type="InterPro" id="IPR024934">
    <property type="entry name" value="Rubredoxin-like_dom"/>
</dbReference>
<dbReference type="InterPro" id="IPR050268">
    <property type="entry name" value="NADH-dep_flavin_reductase"/>
</dbReference>
<evidence type="ECO:0000256" key="2">
    <source>
        <dbReference type="ARBA" id="ARBA00023002"/>
    </source>
</evidence>
<dbReference type="GO" id="GO:0010181">
    <property type="term" value="F:FMN binding"/>
    <property type="evidence" value="ECO:0007669"/>
    <property type="project" value="InterPro"/>
</dbReference>
<evidence type="ECO:0000259" key="3">
    <source>
        <dbReference type="PROSITE" id="PS50903"/>
    </source>
</evidence>
<dbReference type="AlphaFoldDB" id="A0A926I6M5"/>
<comment type="cofactor">
    <cofactor evidence="1">
        <name>Fe(3+)</name>
        <dbReference type="ChEBI" id="CHEBI:29034"/>
    </cofactor>
</comment>
<keyword evidence="2" id="KW-0560">Oxidoreductase</keyword>
<dbReference type="Pfam" id="PF21349">
    <property type="entry name" value="RUBY_RBDX"/>
    <property type="match status" value="1"/>
</dbReference>
<dbReference type="InterPro" id="IPR048574">
    <property type="entry name" value="RUBY_RBDX"/>
</dbReference>
<dbReference type="Pfam" id="PF01613">
    <property type="entry name" value="Flavin_Reduct"/>
    <property type="match status" value="1"/>
</dbReference>
<dbReference type="InterPro" id="IPR002563">
    <property type="entry name" value="Flavin_Rdtase-like_dom"/>
</dbReference>
<dbReference type="PROSITE" id="PS50903">
    <property type="entry name" value="RUBREDOXIN_LIKE"/>
    <property type="match status" value="1"/>
</dbReference>
<feature type="domain" description="Rubredoxin-like" evidence="3">
    <location>
        <begin position="170"/>
        <end position="206"/>
    </location>
</feature>
<dbReference type="SMART" id="SM00903">
    <property type="entry name" value="Flavin_Reduct"/>
    <property type="match status" value="1"/>
</dbReference>